<evidence type="ECO:0000256" key="1">
    <source>
        <dbReference type="ARBA" id="ARBA00005104"/>
    </source>
</evidence>
<dbReference type="PANTHER" id="PTHR38011">
    <property type="entry name" value="DIHYDROFOLATE REDUCTASE FAMILY PROTEIN (AFU_ORTHOLOGUE AFUA_8G06820)"/>
    <property type="match status" value="1"/>
</dbReference>
<dbReference type="PANTHER" id="PTHR38011:SF7">
    <property type="entry name" value="2,5-DIAMINO-6-RIBOSYLAMINO-4(3H)-PYRIMIDINONE 5'-PHOSPHATE REDUCTASE"/>
    <property type="match status" value="1"/>
</dbReference>
<dbReference type="Pfam" id="PF01872">
    <property type="entry name" value="RibD_C"/>
    <property type="match status" value="1"/>
</dbReference>
<evidence type="ECO:0000256" key="3">
    <source>
        <dbReference type="ARBA" id="ARBA00023002"/>
    </source>
</evidence>
<dbReference type="Proteomes" id="UP001056937">
    <property type="component" value="Chromosome 2"/>
</dbReference>
<reference evidence="5" key="1">
    <citation type="journal article" date="2022" name="Toxins">
        <title>Genomic Analysis of Sphingopyxis sp. USTB-05 for Biodegrading Cyanobacterial Hepatotoxins.</title>
        <authorList>
            <person name="Liu C."/>
            <person name="Xu Q."/>
            <person name="Zhao Z."/>
            <person name="Zhang H."/>
            <person name="Liu X."/>
            <person name="Yin C."/>
            <person name="Liu Y."/>
            <person name="Yan H."/>
        </authorList>
    </citation>
    <scope>NUCLEOTIDE SEQUENCE</scope>
    <source>
        <strain evidence="5">NBD5</strain>
    </source>
</reference>
<dbReference type="InterPro" id="IPR024072">
    <property type="entry name" value="DHFR-like_dom_sf"/>
</dbReference>
<dbReference type="Gene3D" id="3.40.430.10">
    <property type="entry name" value="Dihydrofolate Reductase, subunit A"/>
    <property type="match status" value="1"/>
</dbReference>
<dbReference type="EMBL" id="CP084931">
    <property type="protein sequence ID" value="USI74928.1"/>
    <property type="molecule type" value="Genomic_DNA"/>
</dbReference>
<evidence type="ECO:0000313" key="5">
    <source>
        <dbReference type="EMBL" id="USI74928.1"/>
    </source>
</evidence>
<sequence length="232" mass="24303">MTIRITCHMATSLDGRILSDRWTPKDAFGDDVFEAVHERLGGGSWLVGRVTGAEFARGEAYPDTDAAALPRTPWLPRRDADAYGIVLDAEGKIAWGRADIGGDAIVVVLTEAVTDAHLAGLRADGVGYIFAGQDRLDLAAALATLEAELGLDRLLLEGGGTVNGAFLRAGLVDEISLVLVPAVDGSGDAPSLFDAPAGSDHAAPPIGRIALTHQDQLPGGLLWLRYAVSRDA</sequence>
<accession>A0ABY4XDK6</accession>
<organism evidence="5 6">
    <name type="scientific">Sphingomonas morindae</name>
    <dbReference type="NCBI Taxonomy" id="1541170"/>
    <lineage>
        <taxon>Bacteria</taxon>
        <taxon>Pseudomonadati</taxon>
        <taxon>Pseudomonadota</taxon>
        <taxon>Alphaproteobacteria</taxon>
        <taxon>Sphingomonadales</taxon>
        <taxon>Sphingomonadaceae</taxon>
        <taxon>Sphingomonas</taxon>
    </lineage>
</organism>
<dbReference type="SUPFAM" id="SSF53597">
    <property type="entry name" value="Dihydrofolate reductase-like"/>
    <property type="match status" value="1"/>
</dbReference>
<name>A0ABY4XDK6_9SPHN</name>
<feature type="domain" description="Bacterial bifunctional deaminase-reductase C-terminal" evidence="4">
    <location>
        <begin position="5"/>
        <end position="195"/>
    </location>
</feature>
<evidence type="ECO:0000256" key="2">
    <source>
        <dbReference type="ARBA" id="ARBA00022857"/>
    </source>
</evidence>
<dbReference type="InterPro" id="IPR002734">
    <property type="entry name" value="RibDG_C"/>
</dbReference>
<keyword evidence="3" id="KW-0560">Oxidoreductase</keyword>
<protein>
    <submittedName>
        <fullName evidence="5">Dihydrofolate reductase family protein</fullName>
    </submittedName>
</protein>
<proteinExistence type="predicted"/>
<keyword evidence="6" id="KW-1185">Reference proteome</keyword>
<comment type="pathway">
    <text evidence="1">Cofactor biosynthesis; riboflavin biosynthesis.</text>
</comment>
<dbReference type="InterPro" id="IPR050765">
    <property type="entry name" value="Riboflavin_Biosynth_HTPR"/>
</dbReference>
<keyword evidence="2" id="KW-0521">NADP</keyword>
<evidence type="ECO:0000313" key="6">
    <source>
        <dbReference type="Proteomes" id="UP001056937"/>
    </source>
</evidence>
<evidence type="ECO:0000259" key="4">
    <source>
        <dbReference type="Pfam" id="PF01872"/>
    </source>
</evidence>
<dbReference type="RefSeq" id="WP_252168742.1">
    <property type="nucleotide sequence ID" value="NZ_CP084931.1"/>
</dbReference>
<gene>
    <name evidence="5" type="ORF">LHA26_17300</name>
</gene>